<protein>
    <recommendedName>
        <fullName evidence="4">DUF4244 domain-containing protein</fullName>
    </recommendedName>
</protein>
<keyword evidence="1" id="KW-0472">Membrane</keyword>
<keyword evidence="1" id="KW-0812">Transmembrane</keyword>
<comment type="caution">
    <text evidence="2">The sequence shown here is derived from an EMBL/GenBank/DDBJ whole genome shotgun (WGS) entry which is preliminary data.</text>
</comment>
<gene>
    <name evidence="2" type="ORF">Vau01_092550</name>
</gene>
<evidence type="ECO:0000313" key="2">
    <source>
        <dbReference type="EMBL" id="GIJ61739.1"/>
    </source>
</evidence>
<dbReference type="AlphaFoldDB" id="A0A8J3ZD11"/>
<evidence type="ECO:0000256" key="1">
    <source>
        <dbReference type="SAM" id="Phobius"/>
    </source>
</evidence>
<evidence type="ECO:0000313" key="3">
    <source>
        <dbReference type="Proteomes" id="UP000612585"/>
    </source>
</evidence>
<dbReference type="Pfam" id="PF14029">
    <property type="entry name" value="DUF4244"/>
    <property type="match status" value="1"/>
</dbReference>
<name>A0A8J3ZD11_9ACTN</name>
<keyword evidence="1" id="KW-1133">Transmembrane helix</keyword>
<accession>A0A8J3ZD11</accession>
<organism evidence="2 3">
    <name type="scientific">Virgisporangium aurantiacum</name>
    <dbReference type="NCBI Taxonomy" id="175570"/>
    <lineage>
        <taxon>Bacteria</taxon>
        <taxon>Bacillati</taxon>
        <taxon>Actinomycetota</taxon>
        <taxon>Actinomycetes</taxon>
        <taxon>Micromonosporales</taxon>
        <taxon>Micromonosporaceae</taxon>
        <taxon>Virgisporangium</taxon>
    </lineage>
</organism>
<dbReference type="EMBL" id="BOPG01000070">
    <property type="protein sequence ID" value="GIJ61739.1"/>
    <property type="molecule type" value="Genomic_DNA"/>
</dbReference>
<proteinExistence type="predicted"/>
<dbReference type="RefSeq" id="WP_204006882.1">
    <property type="nucleotide sequence ID" value="NZ_BOPG01000070.1"/>
</dbReference>
<sequence>MLVRKLGARIRSRLRGDGGMNSAEYAVGTLAAVTFAGVLLKVLSSDPVQAALNGVIQRALA</sequence>
<feature type="transmembrane region" description="Helical" evidence="1">
    <location>
        <begin position="21"/>
        <end position="43"/>
    </location>
</feature>
<evidence type="ECO:0008006" key="4">
    <source>
        <dbReference type="Google" id="ProtNLM"/>
    </source>
</evidence>
<reference evidence="2" key="1">
    <citation type="submission" date="2021-01" db="EMBL/GenBank/DDBJ databases">
        <title>Whole genome shotgun sequence of Virgisporangium aurantiacum NBRC 16421.</title>
        <authorList>
            <person name="Komaki H."/>
            <person name="Tamura T."/>
        </authorList>
    </citation>
    <scope>NUCLEOTIDE SEQUENCE</scope>
    <source>
        <strain evidence="2">NBRC 16421</strain>
    </source>
</reference>
<dbReference type="InterPro" id="IPR025338">
    <property type="entry name" value="DUF4244"/>
</dbReference>
<dbReference type="Proteomes" id="UP000612585">
    <property type="component" value="Unassembled WGS sequence"/>
</dbReference>
<keyword evidence="3" id="KW-1185">Reference proteome</keyword>